<keyword evidence="1" id="KW-0378">Hydrolase</keyword>
<evidence type="ECO:0000313" key="2">
    <source>
        <dbReference type="Proteomes" id="UP001055072"/>
    </source>
</evidence>
<keyword evidence="2" id="KW-1185">Reference proteome</keyword>
<proteinExistence type="predicted"/>
<comment type="caution">
    <text evidence="1">The sequence shown here is derived from an EMBL/GenBank/DDBJ whole genome shotgun (WGS) entry which is preliminary data.</text>
</comment>
<gene>
    <name evidence="1" type="ORF">BDY19DRAFT_986493</name>
</gene>
<organism evidence="1 2">
    <name type="scientific">Irpex rosettiformis</name>
    <dbReference type="NCBI Taxonomy" id="378272"/>
    <lineage>
        <taxon>Eukaryota</taxon>
        <taxon>Fungi</taxon>
        <taxon>Dikarya</taxon>
        <taxon>Basidiomycota</taxon>
        <taxon>Agaricomycotina</taxon>
        <taxon>Agaricomycetes</taxon>
        <taxon>Polyporales</taxon>
        <taxon>Irpicaceae</taxon>
        <taxon>Irpex</taxon>
    </lineage>
</organism>
<sequence>MANISTPRPFRVAISQDDVDRLNRLVQDTRLPERPFADDVSWSYGVDLDWLKNLRKEWVENFDWKAVEAEMNKFSQFKVTIESVDVHYIHQRSDRADAIPLILLHGWPGSFWEFHKVVTPLTNPPAGLPAFHVVVPSLPGFGFSSPPPKQEWGMDDNARILDHLMTGVLGYQSYMAEAGDFGALVGMYFGSKEYPACKLLDICAIPANPTFGALLTLPFWLLPVSWRQWLYSKIYTEDERKGLSRVGQYLKNGLGYFVAQTTRPLTVGYALHDSPIGLLAWIGEKYQELVDPDILPEASHFILTTVSLYYLTGTFVTSTLPYHENTRSFSKTLRVVKPLGVSHFPYDCLNMPIGWIKSQHPNVVFHRYHTRGGHFPAFEVPELLVSDIRELLVSQRSVFDY</sequence>
<protein>
    <submittedName>
        <fullName evidence="1">Epoxide hydrolase</fullName>
    </submittedName>
</protein>
<dbReference type="EMBL" id="MU274922">
    <property type="protein sequence ID" value="KAI0086683.1"/>
    <property type="molecule type" value="Genomic_DNA"/>
</dbReference>
<evidence type="ECO:0000313" key="1">
    <source>
        <dbReference type="EMBL" id="KAI0086683.1"/>
    </source>
</evidence>
<accession>A0ACB8TX72</accession>
<name>A0ACB8TX72_9APHY</name>
<dbReference type="Proteomes" id="UP001055072">
    <property type="component" value="Unassembled WGS sequence"/>
</dbReference>
<reference evidence="1" key="1">
    <citation type="journal article" date="2021" name="Environ. Microbiol.">
        <title>Gene family expansions and transcriptome signatures uncover fungal adaptations to wood decay.</title>
        <authorList>
            <person name="Hage H."/>
            <person name="Miyauchi S."/>
            <person name="Viragh M."/>
            <person name="Drula E."/>
            <person name="Min B."/>
            <person name="Chaduli D."/>
            <person name="Navarro D."/>
            <person name="Favel A."/>
            <person name="Norest M."/>
            <person name="Lesage-Meessen L."/>
            <person name="Balint B."/>
            <person name="Merenyi Z."/>
            <person name="de Eugenio L."/>
            <person name="Morin E."/>
            <person name="Martinez A.T."/>
            <person name="Baldrian P."/>
            <person name="Stursova M."/>
            <person name="Martinez M.J."/>
            <person name="Novotny C."/>
            <person name="Magnuson J.K."/>
            <person name="Spatafora J.W."/>
            <person name="Maurice S."/>
            <person name="Pangilinan J."/>
            <person name="Andreopoulos W."/>
            <person name="LaButti K."/>
            <person name="Hundley H."/>
            <person name="Na H."/>
            <person name="Kuo A."/>
            <person name="Barry K."/>
            <person name="Lipzen A."/>
            <person name="Henrissat B."/>
            <person name="Riley R."/>
            <person name="Ahrendt S."/>
            <person name="Nagy L.G."/>
            <person name="Grigoriev I.V."/>
            <person name="Martin F."/>
            <person name="Rosso M.N."/>
        </authorList>
    </citation>
    <scope>NUCLEOTIDE SEQUENCE</scope>
    <source>
        <strain evidence="1">CBS 384.51</strain>
    </source>
</reference>